<dbReference type="AlphaFoldDB" id="A0A845F1B6"/>
<dbReference type="Proteomes" id="UP000447833">
    <property type="component" value="Unassembled WGS sequence"/>
</dbReference>
<gene>
    <name evidence="1" type="ORF">GLW07_14340</name>
</gene>
<sequence>MGKCTIDHSYEDVKTKLDNQSPYMPDALVQEAYGFLQQTIIQETLNELFHLLKKYDLASEQDRRNRDAELRKLMQS</sequence>
<comment type="caution">
    <text evidence="1">The sequence shown here is derived from an EMBL/GenBank/DDBJ whole genome shotgun (WGS) entry which is preliminary data.</text>
</comment>
<dbReference type="RefSeq" id="WP_160919976.1">
    <property type="nucleotide sequence ID" value="NZ_WMEY01000004.1"/>
</dbReference>
<name>A0A845F1B6_9BACL</name>
<reference evidence="1 2" key="1">
    <citation type="submission" date="2019-11" db="EMBL/GenBank/DDBJ databases">
        <title>Genome sequences of 17 halophilic strains isolated from different environments.</title>
        <authorList>
            <person name="Furrow R.E."/>
        </authorList>
    </citation>
    <scope>NUCLEOTIDE SEQUENCE [LARGE SCALE GENOMIC DNA]</scope>
    <source>
        <strain evidence="1 2">22506_14_FS</strain>
    </source>
</reference>
<keyword evidence="1" id="KW-0687">Ribonucleoprotein</keyword>
<evidence type="ECO:0000313" key="1">
    <source>
        <dbReference type="EMBL" id="MYL64534.1"/>
    </source>
</evidence>
<protein>
    <submittedName>
        <fullName evidence="1">50S ribosomal protein L7ae</fullName>
    </submittedName>
</protein>
<dbReference type="GO" id="GO:0005840">
    <property type="term" value="C:ribosome"/>
    <property type="evidence" value="ECO:0007669"/>
    <property type="project" value="UniProtKB-KW"/>
</dbReference>
<organism evidence="1 2">
    <name type="scientific">Guptibacillus hwajinpoensis</name>
    <dbReference type="NCBI Taxonomy" id="208199"/>
    <lineage>
        <taxon>Bacteria</taxon>
        <taxon>Bacillati</taxon>
        <taxon>Bacillota</taxon>
        <taxon>Bacilli</taxon>
        <taxon>Bacillales</taxon>
        <taxon>Guptibacillaceae</taxon>
        <taxon>Guptibacillus</taxon>
    </lineage>
</organism>
<proteinExistence type="predicted"/>
<dbReference type="EMBL" id="WMEY01000004">
    <property type="protein sequence ID" value="MYL64534.1"/>
    <property type="molecule type" value="Genomic_DNA"/>
</dbReference>
<evidence type="ECO:0000313" key="2">
    <source>
        <dbReference type="Proteomes" id="UP000447833"/>
    </source>
</evidence>
<keyword evidence="1" id="KW-0689">Ribosomal protein</keyword>
<accession>A0A845F1B6</accession>